<name>A0ABD5PGE7_9EURY</name>
<evidence type="ECO:0000313" key="1">
    <source>
        <dbReference type="EMBL" id="MFC4359772.1"/>
    </source>
</evidence>
<organism evidence="1 2">
    <name type="scientific">Halobium salinum</name>
    <dbReference type="NCBI Taxonomy" id="1364940"/>
    <lineage>
        <taxon>Archaea</taxon>
        <taxon>Methanobacteriati</taxon>
        <taxon>Methanobacteriota</taxon>
        <taxon>Stenosarchaea group</taxon>
        <taxon>Halobacteria</taxon>
        <taxon>Halobacteriales</taxon>
        <taxon>Haloferacaceae</taxon>
        <taxon>Halobium</taxon>
    </lineage>
</organism>
<gene>
    <name evidence="1" type="ORF">ACFO0N_17645</name>
</gene>
<dbReference type="EMBL" id="JBHSDS010000008">
    <property type="protein sequence ID" value="MFC4359772.1"/>
    <property type="molecule type" value="Genomic_DNA"/>
</dbReference>
<accession>A0ABD5PGE7</accession>
<proteinExistence type="predicted"/>
<dbReference type="AlphaFoldDB" id="A0ABD5PGE7"/>
<sequence length="104" mass="11461">MGLDRDGGGARPTRGDADDADYRLARYRLTRVEASEEGESATRYVAEQVLHRQPLRDALGLLLEHGVETVIVEEYDGSHPPFGVARPVYVAFDGDVYRVSADVV</sequence>
<evidence type="ECO:0000313" key="2">
    <source>
        <dbReference type="Proteomes" id="UP001595921"/>
    </source>
</evidence>
<keyword evidence="2" id="KW-1185">Reference proteome</keyword>
<dbReference type="RefSeq" id="WP_267621311.1">
    <property type="nucleotide sequence ID" value="NZ_JAODIW010000006.1"/>
</dbReference>
<protein>
    <submittedName>
        <fullName evidence="1">Uncharacterized protein</fullName>
    </submittedName>
</protein>
<comment type="caution">
    <text evidence="1">The sequence shown here is derived from an EMBL/GenBank/DDBJ whole genome shotgun (WGS) entry which is preliminary data.</text>
</comment>
<dbReference type="Proteomes" id="UP001595921">
    <property type="component" value="Unassembled WGS sequence"/>
</dbReference>
<reference evidence="1 2" key="1">
    <citation type="journal article" date="2019" name="Int. J. Syst. Evol. Microbiol.">
        <title>The Global Catalogue of Microorganisms (GCM) 10K type strain sequencing project: providing services to taxonomists for standard genome sequencing and annotation.</title>
        <authorList>
            <consortium name="The Broad Institute Genomics Platform"/>
            <consortium name="The Broad Institute Genome Sequencing Center for Infectious Disease"/>
            <person name="Wu L."/>
            <person name="Ma J."/>
        </authorList>
    </citation>
    <scope>NUCLEOTIDE SEQUENCE [LARGE SCALE GENOMIC DNA]</scope>
    <source>
        <strain evidence="1 2">CGMCC 1.12553</strain>
    </source>
</reference>